<dbReference type="GO" id="GO:0030015">
    <property type="term" value="C:CCR4-NOT core complex"/>
    <property type="evidence" value="ECO:0007669"/>
    <property type="project" value="InterPro"/>
</dbReference>
<feature type="compositionally biased region" description="Basic and acidic residues" evidence="1">
    <location>
        <begin position="1039"/>
        <end position="1060"/>
    </location>
</feature>
<dbReference type="GeneID" id="90540121"/>
<evidence type="ECO:0000313" key="7">
    <source>
        <dbReference type="EMBL" id="WUR02319.1"/>
    </source>
</evidence>
<sequence length="1512" mass="178992">MDKNFKKQEVDDNLELKEILEKQDPENVNKDFMIHLLTKLKISRKIGHKEIAKMILFMADFPERNWNIKNIMEVLKSNLEEINWRDVYSCFLEEEFTIWSLDSLYVIIDCWVCISGIITVPYEIFFKKWKNLRSQIYFIRLIIESDEKKTQLYSNVFFTKILKQDETRMTRYKNNLNYESTFNCVELFECIKSLDSNILIEQISKKAPEWCAAGLSYIYPHFEKFLDDLIINFLRGSSNNFIFYILFRNIPKILLKKLSSFISQGISLSKILDVILEHKMLPQVSEDLDPPNICLDIIILSSVRDHLNLGIWIQNNLNSKKDQFAKILINYLEIKIQEMNLNQNEIRNDKSIENINREIKDMNLNNRENLMIDKLFPLTVEILINIVKSIEQNQNKLAYETLTKFNNLKKQIPLVIKLKKGNENNVDEQASSFISSIINSQLSIQDGLEYIKNMQNGDTNMKDLSYKIFTTLIENYQALYKLPNSDLLAIFYGELIKNLIIPKAFLKISLKYLKDSLAFPETEREFHFAFKCLEKFIRTMPKFLEEIENIENVKKNLLKKDLILVDETFYSRITFNELIETSLKINITNEFINIEQKISSENLNSANLNDLIFGIFFNLYKEETPLIFKFLNNLNQKISANLLISSLQIVNSLLNLTIEKETEFIKKLGKLVGNLTLAKNRIIILDKFDFKKFLIKSVEGRRIKLGIFFISSFLKEGKKGKIFIPKNPWLMSILNLLGNLQTCTLKEIRKEIEELFKYFEIEIKPKEVEFFKFRSREYLLEYKIQLNNTKDITNIYNNKEDLEIFKHAVFLALDFSIREIAEAIIDKACEISIKTGMKLFKSIKIEKGKEFVLFRNLLVNLTKSLCFVSAQEPIRACMSGNISYFLKLVNLEINPEEIHKIVNDNQEICINLIQRAATSKISDCVNEYFKNTEINEGTGNFINLKILENNSHLEKINIKPIEASEFQELKSHFLQISRRKTGTMDFISEEWHNLIKNNKEEDFEKIKKYILKSEDKDLECTKLCKYLIGHLIKNSSHKDIKNGHLQKTEHPKRGEQDTTSHTRNNSDMIFIRLKDIFNISNRTQKEVQNWIIYSNDTRKYNEKFISKFIEFQLINLVEFDQALARNIKNEENLEEILNLISNLITGDIQICTVYDFIASLESLANFSDNSKIYDFFQKISSYMFLFENSNLSEFEEFIKSEKYSIFTDYKKIRNLPQNLNIKSAFKSSWEHFVRHHKLPTLFCYQKVDLIPQIIKNTISLYIKDTLEVFIDAYNRRNYLFIKFYTRFIIKLLDILDESSENLKIIYDLLNLLKPSSVPFFTTGYLEIMQHKFVKRLFDFNMAEEILKVLNVNEKFIYPCTKIFMNIKDNKNFLKVYGIYLSYICNYKYIHLRNIFNRYRDNIQYLENQNLYFKIRRMLQSNTIVLKDFMNNSTFILCIIDNLNEKNLISVYANNILRNFINEKILVNKIITLVWIYNKCECVPLGLKMFYEELKKNEWVVKIIDSLESKFNK</sequence>
<dbReference type="Gene3D" id="1.25.40.840">
    <property type="entry name" value="CCR4-NOT transcription complex subunit 1 TTP binding domain"/>
    <property type="match status" value="1"/>
</dbReference>
<dbReference type="GO" id="GO:0017148">
    <property type="term" value="P:negative regulation of translation"/>
    <property type="evidence" value="ECO:0007669"/>
    <property type="project" value="InterPro"/>
</dbReference>
<dbReference type="InterPro" id="IPR040398">
    <property type="entry name" value="Not1"/>
</dbReference>
<feature type="region of interest" description="Disordered" evidence="1">
    <location>
        <begin position="1039"/>
        <end position="1062"/>
    </location>
</feature>
<evidence type="ECO:0000259" key="4">
    <source>
        <dbReference type="Pfam" id="PF16417"/>
    </source>
</evidence>
<dbReference type="GO" id="GO:0000932">
    <property type="term" value="C:P-body"/>
    <property type="evidence" value="ECO:0007669"/>
    <property type="project" value="TreeGrafter"/>
</dbReference>
<feature type="domain" description="CCR4-NOT transcription complex subunit 1 HEAT repeat" evidence="5">
    <location>
        <begin position="224"/>
        <end position="345"/>
    </location>
</feature>
<feature type="domain" description="CCR4-NOT transcription complex subunit 1 TTP binding" evidence="4">
    <location>
        <begin position="416"/>
        <end position="556"/>
    </location>
</feature>
<dbReference type="InterPro" id="IPR032191">
    <property type="entry name" value="CNOT1_CAF1_bind"/>
</dbReference>
<dbReference type="GO" id="GO:0000288">
    <property type="term" value="P:nuclear-transcribed mRNA catabolic process, deadenylation-dependent decay"/>
    <property type="evidence" value="ECO:0007669"/>
    <property type="project" value="TreeGrafter"/>
</dbReference>
<dbReference type="PANTHER" id="PTHR13162">
    <property type="entry name" value="CCR4-NOT TRANSCRIPTION COMPLEX"/>
    <property type="match status" value="1"/>
</dbReference>
<evidence type="ECO:0000259" key="2">
    <source>
        <dbReference type="Pfam" id="PF12842"/>
    </source>
</evidence>
<dbReference type="Pfam" id="PF16415">
    <property type="entry name" value="CNOT1_CAF1_bind"/>
    <property type="match status" value="1"/>
</dbReference>
<feature type="domain" description="CCR4-NOT transcription complex subunit 1-like NOT1 connector" evidence="6">
    <location>
        <begin position="1048"/>
        <end position="1169"/>
    </location>
</feature>
<dbReference type="PANTHER" id="PTHR13162:SF8">
    <property type="entry name" value="CCR4-NOT TRANSCRIPTION COMPLEX SUBUNIT 1"/>
    <property type="match status" value="1"/>
</dbReference>
<organism evidence="7 8">
    <name type="scientific">Vairimorpha necatrix</name>
    <dbReference type="NCBI Taxonomy" id="6039"/>
    <lineage>
        <taxon>Eukaryota</taxon>
        <taxon>Fungi</taxon>
        <taxon>Fungi incertae sedis</taxon>
        <taxon>Microsporidia</taxon>
        <taxon>Nosematidae</taxon>
        <taxon>Vairimorpha</taxon>
    </lineage>
</organism>
<dbReference type="Gene3D" id="1.25.40.180">
    <property type="match status" value="1"/>
</dbReference>
<keyword evidence="8" id="KW-1185">Reference proteome</keyword>
<reference evidence="7" key="1">
    <citation type="journal article" date="2024" name="BMC Genomics">
        <title>Functional annotation of a divergent genome using sequence and structure-based similarity.</title>
        <authorList>
            <person name="Svedberg D."/>
            <person name="Winiger R.R."/>
            <person name="Berg A."/>
            <person name="Sharma H."/>
            <person name="Tellgren-Roth C."/>
            <person name="Debrunner-Vossbrinck B.A."/>
            <person name="Vossbrinck C.R."/>
            <person name="Barandun J."/>
        </authorList>
    </citation>
    <scope>NUCLEOTIDE SEQUENCE</scope>
    <source>
        <strain evidence="7">Illinois isolate</strain>
    </source>
</reference>
<gene>
    <name evidence="7" type="ORF">VNE69_01257</name>
</gene>
<evidence type="ECO:0000259" key="3">
    <source>
        <dbReference type="Pfam" id="PF16415"/>
    </source>
</evidence>
<evidence type="ECO:0000259" key="6">
    <source>
        <dbReference type="Pfam" id="PF25097"/>
    </source>
</evidence>
<name>A0AAX4J8M9_9MICR</name>
<evidence type="ECO:0000313" key="8">
    <source>
        <dbReference type="Proteomes" id="UP001334084"/>
    </source>
</evidence>
<dbReference type="Pfam" id="PF16418">
    <property type="entry name" value="CNOT1_HEAT"/>
    <property type="match status" value="1"/>
</dbReference>
<evidence type="ECO:0000256" key="1">
    <source>
        <dbReference type="SAM" id="MobiDB-lite"/>
    </source>
</evidence>
<dbReference type="InterPro" id="IPR055454">
    <property type="entry name" value="CNOT1-like_NOT1_connector"/>
</dbReference>
<dbReference type="InterPro" id="IPR032194">
    <property type="entry name" value="CNOT1_HEAT"/>
</dbReference>
<feature type="domain" description="CCR4-NOT transcription complex subunit 1" evidence="2">
    <location>
        <begin position="805"/>
        <end position="930"/>
    </location>
</feature>
<dbReference type="KEGG" id="vnx:VNE69_01257"/>
<proteinExistence type="predicted"/>
<accession>A0AAX4J8M9</accession>
<dbReference type="Pfam" id="PF16417">
    <property type="entry name" value="CNOT1_TTP_bind"/>
    <property type="match status" value="1"/>
</dbReference>
<dbReference type="InterPro" id="IPR024557">
    <property type="entry name" value="CNOT1_dom_4"/>
</dbReference>
<dbReference type="Pfam" id="PF12842">
    <property type="entry name" value="DUF3819"/>
    <property type="match status" value="1"/>
</dbReference>
<dbReference type="CDD" id="cd20710">
    <property type="entry name" value="NOT1_connector"/>
    <property type="match status" value="1"/>
</dbReference>
<dbReference type="Pfam" id="PF25097">
    <property type="entry name" value="ARM_Cnot1"/>
    <property type="match status" value="1"/>
</dbReference>
<dbReference type="RefSeq" id="XP_065328464.1">
    <property type="nucleotide sequence ID" value="XM_065472392.1"/>
</dbReference>
<dbReference type="GO" id="GO:0060090">
    <property type="term" value="F:molecular adaptor activity"/>
    <property type="evidence" value="ECO:0007669"/>
    <property type="project" value="TreeGrafter"/>
</dbReference>
<dbReference type="InterPro" id="IPR038535">
    <property type="entry name" value="CNOT1_TTP_bind_sf"/>
</dbReference>
<feature type="domain" description="CCR4-NOT transcription complex subunit 1 CAF1-binding" evidence="3">
    <location>
        <begin position="623"/>
        <end position="765"/>
    </location>
</feature>
<dbReference type="Proteomes" id="UP001334084">
    <property type="component" value="Chromosome 1"/>
</dbReference>
<dbReference type="EMBL" id="CP142726">
    <property type="protein sequence ID" value="WUR02319.1"/>
    <property type="molecule type" value="Genomic_DNA"/>
</dbReference>
<evidence type="ECO:0000259" key="5">
    <source>
        <dbReference type="Pfam" id="PF16418"/>
    </source>
</evidence>
<protein>
    <submittedName>
        <fullName evidence="7">General negative regulator of transcription subunit 1 CDC39 (CDC39)</fullName>
    </submittedName>
</protein>
<dbReference type="InterPro" id="IPR032193">
    <property type="entry name" value="CNOT1_TTP_bind"/>
</dbReference>